<organism evidence="1 2">
    <name type="scientific">Pisolithus tinctorius Marx 270</name>
    <dbReference type="NCBI Taxonomy" id="870435"/>
    <lineage>
        <taxon>Eukaryota</taxon>
        <taxon>Fungi</taxon>
        <taxon>Dikarya</taxon>
        <taxon>Basidiomycota</taxon>
        <taxon>Agaricomycotina</taxon>
        <taxon>Agaricomycetes</taxon>
        <taxon>Agaricomycetidae</taxon>
        <taxon>Boletales</taxon>
        <taxon>Sclerodermatineae</taxon>
        <taxon>Pisolithaceae</taxon>
        <taxon>Pisolithus</taxon>
    </lineage>
</organism>
<dbReference type="EMBL" id="KN832021">
    <property type="protein sequence ID" value="KIN97950.1"/>
    <property type="molecule type" value="Genomic_DNA"/>
</dbReference>
<reference evidence="2" key="2">
    <citation type="submission" date="2015-01" db="EMBL/GenBank/DDBJ databases">
        <title>Evolutionary Origins and Diversification of the Mycorrhizal Mutualists.</title>
        <authorList>
            <consortium name="DOE Joint Genome Institute"/>
            <consortium name="Mycorrhizal Genomics Consortium"/>
            <person name="Kohler A."/>
            <person name="Kuo A."/>
            <person name="Nagy L.G."/>
            <person name="Floudas D."/>
            <person name="Copeland A."/>
            <person name="Barry K.W."/>
            <person name="Cichocki N."/>
            <person name="Veneault-Fourrey C."/>
            <person name="LaButti K."/>
            <person name="Lindquist E.A."/>
            <person name="Lipzen A."/>
            <person name="Lundell T."/>
            <person name="Morin E."/>
            <person name="Murat C."/>
            <person name="Riley R."/>
            <person name="Ohm R."/>
            <person name="Sun H."/>
            <person name="Tunlid A."/>
            <person name="Henrissat B."/>
            <person name="Grigoriev I.V."/>
            <person name="Hibbett D.S."/>
            <person name="Martin F."/>
        </authorList>
    </citation>
    <scope>NUCLEOTIDE SEQUENCE [LARGE SCALE GENOMIC DNA]</scope>
    <source>
        <strain evidence="2">Marx 270</strain>
    </source>
</reference>
<name>A0A0C3NR14_PISTI</name>
<evidence type="ECO:0000313" key="1">
    <source>
        <dbReference type="EMBL" id="KIN97950.1"/>
    </source>
</evidence>
<dbReference type="InParanoid" id="A0A0C3NR14"/>
<reference evidence="1 2" key="1">
    <citation type="submission" date="2014-04" db="EMBL/GenBank/DDBJ databases">
        <authorList>
            <consortium name="DOE Joint Genome Institute"/>
            <person name="Kuo A."/>
            <person name="Kohler A."/>
            <person name="Costa M.D."/>
            <person name="Nagy L.G."/>
            <person name="Floudas D."/>
            <person name="Copeland A."/>
            <person name="Barry K.W."/>
            <person name="Cichocki N."/>
            <person name="Veneault-Fourrey C."/>
            <person name="LaButti K."/>
            <person name="Lindquist E.A."/>
            <person name="Lipzen A."/>
            <person name="Lundell T."/>
            <person name="Morin E."/>
            <person name="Murat C."/>
            <person name="Sun H."/>
            <person name="Tunlid A."/>
            <person name="Henrissat B."/>
            <person name="Grigoriev I.V."/>
            <person name="Hibbett D.S."/>
            <person name="Martin F."/>
            <person name="Nordberg H.P."/>
            <person name="Cantor M.N."/>
            <person name="Hua S.X."/>
        </authorList>
    </citation>
    <scope>NUCLEOTIDE SEQUENCE [LARGE SCALE GENOMIC DNA]</scope>
    <source>
        <strain evidence="1 2">Marx 270</strain>
    </source>
</reference>
<evidence type="ECO:0008006" key="3">
    <source>
        <dbReference type="Google" id="ProtNLM"/>
    </source>
</evidence>
<dbReference type="Gene3D" id="1.20.58.530">
    <property type="match status" value="1"/>
</dbReference>
<dbReference type="InterPro" id="IPR027417">
    <property type="entry name" value="P-loop_NTPase"/>
</dbReference>
<protein>
    <recommendedName>
        <fullName evidence="3">Myosin motor domain-containing protein</fullName>
    </recommendedName>
</protein>
<gene>
    <name evidence="1" type="ORF">M404DRAFT_31759</name>
</gene>
<dbReference type="AlphaFoldDB" id="A0A0C3NR14"/>
<dbReference type="OrthoDB" id="370884at2759"/>
<dbReference type="STRING" id="870435.A0A0C3NR14"/>
<dbReference type="SUPFAM" id="SSF52540">
    <property type="entry name" value="P-loop containing nucleoside triphosphate hydrolases"/>
    <property type="match status" value="1"/>
</dbReference>
<dbReference type="HOGENOM" id="CLU_044549_1_0_1"/>
<proteinExistence type="predicted"/>
<evidence type="ECO:0000313" key="2">
    <source>
        <dbReference type="Proteomes" id="UP000054217"/>
    </source>
</evidence>
<accession>A0A0C3NR14</accession>
<keyword evidence="2" id="KW-1185">Reference proteome</keyword>
<sequence>MGNHSSFKLGGGSGFPTFTVCHFNDLVTYSSEAFLEHNLNALNPDFVALLHGTAAGAGLGDGAEGVGSINPFVKGLFSGEAIATQAHPKGEDMIIVAQQPGKPMCAPSTCQKNTVHCMPHNNAATGTTPPIIEEQCEDEDITTSKNTGTPCITGKFHTALDTLFDMLGDTHNWFVFCINLNDSQLPNQLEGWLVKGQECMHV</sequence>
<dbReference type="Proteomes" id="UP000054217">
    <property type="component" value="Unassembled WGS sequence"/>
</dbReference>